<dbReference type="EMBL" id="KB744306">
    <property type="protein sequence ID" value="EOA95425.1"/>
    <property type="molecule type" value="Genomic_DNA"/>
</dbReference>
<feature type="compositionally biased region" description="Basic and acidic residues" evidence="1">
    <location>
        <begin position="330"/>
        <end position="350"/>
    </location>
</feature>
<reference evidence="3" key="1">
    <citation type="journal article" date="2013" name="Nat. Genet.">
        <title>The duck genome and transcriptome provide insight into an avian influenza virus reservoir species.</title>
        <authorList>
            <person name="Huang Y."/>
            <person name="Li Y."/>
            <person name="Burt D.W."/>
            <person name="Chen H."/>
            <person name="Zhang Y."/>
            <person name="Qian W."/>
            <person name="Kim H."/>
            <person name="Gan S."/>
            <person name="Zhao Y."/>
            <person name="Li J."/>
            <person name="Yi K."/>
            <person name="Feng H."/>
            <person name="Zhu P."/>
            <person name="Li B."/>
            <person name="Liu Q."/>
            <person name="Fairley S."/>
            <person name="Magor K.E."/>
            <person name="Du Z."/>
            <person name="Hu X."/>
            <person name="Goodman L."/>
            <person name="Tafer H."/>
            <person name="Vignal A."/>
            <person name="Lee T."/>
            <person name="Kim K.W."/>
            <person name="Sheng Z."/>
            <person name="An Y."/>
            <person name="Searle S."/>
            <person name="Herrero J."/>
            <person name="Groenen M.A."/>
            <person name="Crooijmans R.P."/>
            <person name="Faraut T."/>
            <person name="Cai Q."/>
            <person name="Webster R.G."/>
            <person name="Aldridge J.R."/>
            <person name="Warren W.C."/>
            <person name="Bartschat S."/>
            <person name="Kehr S."/>
            <person name="Marz M."/>
            <person name="Stadler P.F."/>
            <person name="Smith J."/>
            <person name="Kraus R.H."/>
            <person name="Zhao Y."/>
            <person name="Ren L."/>
            <person name="Fei J."/>
            <person name="Morisson M."/>
            <person name="Kaiser P."/>
            <person name="Griffin D.K."/>
            <person name="Rao M."/>
            <person name="Pitel F."/>
            <person name="Wang J."/>
            <person name="Li N."/>
        </authorList>
    </citation>
    <scope>NUCLEOTIDE SEQUENCE [LARGE SCALE GENOMIC DNA]</scope>
</reference>
<dbReference type="Proteomes" id="UP000296049">
    <property type="component" value="Unassembled WGS sequence"/>
</dbReference>
<proteinExistence type="predicted"/>
<evidence type="ECO:0000313" key="2">
    <source>
        <dbReference type="EMBL" id="EOA95425.1"/>
    </source>
</evidence>
<protein>
    <submittedName>
        <fullName evidence="2">Uncharacterized protein</fullName>
    </submittedName>
</protein>
<sequence>MEFLTKYLKRTTVIFLKGSAFVDSRSISILPRHCKSPTSHTAGGESGVRAPGFPTVRSDWTCSFRPQPNKTALKEQYLPVQTRCDTDPSFMLTQLYPFGGKVTGARTHFSIMPSSSSTPALTLNKLLTAMKSSHRHYSCASNSDESARCPHGSMEGGNTLPRVLNLIPYSFAPFASCTQNLSNYHQIIGAKWNSLQTQNYLSNASLDLARTCQTQLRLVLEFSPIIVSTHYASRQMVARCKIRLPGLQISNTSYQQGTCASNSLSSENTRTACFKEDSSMCSECIPPHSARAASPAPARSCTSTGAEREGDKGCHWTQPSTALSHFPSQRKPEACKTTDSGRTRRIEGKNHQWASVHQEKPPPSEAPRIPNHD</sequence>
<accession>R0JDX9</accession>
<gene>
    <name evidence="2" type="ORF">Anapl_02714</name>
</gene>
<feature type="compositionally biased region" description="Low complexity" evidence="1">
    <location>
        <begin position="287"/>
        <end position="300"/>
    </location>
</feature>
<feature type="compositionally biased region" description="Polar residues" evidence="1">
    <location>
        <begin position="317"/>
        <end position="327"/>
    </location>
</feature>
<keyword evidence="3" id="KW-1185">Reference proteome</keyword>
<organism evidence="2 3">
    <name type="scientific">Anas platyrhynchos</name>
    <name type="common">Mallard</name>
    <name type="synonym">Anas boschas</name>
    <dbReference type="NCBI Taxonomy" id="8839"/>
    <lineage>
        <taxon>Eukaryota</taxon>
        <taxon>Metazoa</taxon>
        <taxon>Chordata</taxon>
        <taxon>Craniata</taxon>
        <taxon>Vertebrata</taxon>
        <taxon>Euteleostomi</taxon>
        <taxon>Archelosauria</taxon>
        <taxon>Archosauria</taxon>
        <taxon>Dinosauria</taxon>
        <taxon>Saurischia</taxon>
        <taxon>Theropoda</taxon>
        <taxon>Coelurosauria</taxon>
        <taxon>Aves</taxon>
        <taxon>Neognathae</taxon>
        <taxon>Galloanserae</taxon>
        <taxon>Anseriformes</taxon>
        <taxon>Anatidae</taxon>
        <taxon>Anatinae</taxon>
        <taxon>Anas</taxon>
    </lineage>
</organism>
<evidence type="ECO:0000256" key="1">
    <source>
        <dbReference type="SAM" id="MobiDB-lite"/>
    </source>
</evidence>
<evidence type="ECO:0000313" key="3">
    <source>
        <dbReference type="Proteomes" id="UP000296049"/>
    </source>
</evidence>
<feature type="region of interest" description="Disordered" evidence="1">
    <location>
        <begin position="287"/>
        <end position="373"/>
    </location>
</feature>
<name>R0JDX9_ANAPL</name>
<dbReference type="AlphaFoldDB" id="R0JDX9"/>